<name>A0ABN9T9N3_9DINO</name>
<evidence type="ECO:0000256" key="1">
    <source>
        <dbReference type="SAM" id="MobiDB-lite"/>
    </source>
</evidence>
<gene>
    <name evidence="2" type="ORF">PCOR1329_LOCUS36941</name>
</gene>
<dbReference type="EMBL" id="CAUYUJ010014487">
    <property type="protein sequence ID" value="CAK0841870.1"/>
    <property type="molecule type" value="Genomic_DNA"/>
</dbReference>
<evidence type="ECO:0000313" key="2">
    <source>
        <dbReference type="EMBL" id="CAK0841870.1"/>
    </source>
</evidence>
<proteinExistence type="predicted"/>
<organism evidence="2 3">
    <name type="scientific">Prorocentrum cordatum</name>
    <dbReference type="NCBI Taxonomy" id="2364126"/>
    <lineage>
        <taxon>Eukaryota</taxon>
        <taxon>Sar</taxon>
        <taxon>Alveolata</taxon>
        <taxon>Dinophyceae</taxon>
        <taxon>Prorocentrales</taxon>
        <taxon>Prorocentraceae</taxon>
        <taxon>Prorocentrum</taxon>
    </lineage>
</organism>
<accession>A0ABN9T9N3</accession>
<comment type="caution">
    <text evidence="2">The sequence shown here is derived from an EMBL/GenBank/DDBJ whole genome shotgun (WGS) entry which is preliminary data.</text>
</comment>
<reference evidence="2" key="1">
    <citation type="submission" date="2023-10" db="EMBL/GenBank/DDBJ databases">
        <authorList>
            <person name="Chen Y."/>
            <person name="Shah S."/>
            <person name="Dougan E. K."/>
            <person name="Thang M."/>
            <person name="Chan C."/>
        </authorList>
    </citation>
    <scope>NUCLEOTIDE SEQUENCE [LARGE SCALE GENOMIC DNA]</scope>
</reference>
<dbReference type="Proteomes" id="UP001189429">
    <property type="component" value="Unassembled WGS sequence"/>
</dbReference>
<keyword evidence="3" id="KW-1185">Reference proteome</keyword>
<feature type="region of interest" description="Disordered" evidence="1">
    <location>
        <begin position="1"/>
        <end position="117"/>
    </location>
</feature>
<evidence type="ECO:0000313" key="3">
    <source>
        <dbReference type="Proteomes" id="UP001189429"/>
    </source>
</evidence>
<feature type="compositionally biased region" description="Basic and acidic residues" evidence="1">
    <location>
        <begin position="51"/>
        <end position="74"/>
    </location>
</feature>
<feature type="compositionally biased region" description="Low complexity" evidence="1">
    <location>
        <begin position="88"/>
        <end position="100"/>
    </location>
</feature>
<feature type="compositionally biased region" description="Polar residues" evidence="1">
    <location>
        <begin position="9"/>
        <end position="44"/>
    </location>
</feature>
<sequence length="117" mass="12843">MATPLRGQRATSPLARQQARNRPASAQEQQQQNRTATGAPSTAPSEEENDSDFRTPRREQRLGQEARRQSGGRDRHGRSASPPERHNAPVASAPARPARAQSYCWGSTTSSRNPVSR</sequence>
<feature type="compositionally biased region" description="Polar residues" evidence="1">
    <location>
        <begin position="104"/>
        <end position="117"/>
    </location>
</feature>
<protein>
    <submittedName>
        <fullName evidence="2">Uncharacterized protein</fullName>
    </submittedName>
</protein>